<dbReference type="Gene3D" id="3.40.50.1860">
    <property type="match status" value="2"/>
</dbReference>
<dbReference type="Proteomes" id="UP000321261">
    <property type="component" value="Unassembled WGS sequence"/>
</dbReference>
<dbReference type="Pfam" id="PF01177">
    <property type="entry name" value="Asp_Glu_race"/>
    <property type="match status" value="1"/>
</dbReference>
<comment type="similarity">
    <text evidence="1">Belongs to the aspartate/glutamate racemases family.</text>
</comment>
<sequence>MRRIGVIGGMSWYSTAEYYRVINERVQERLGGHHSADLLVHSLDFDEIRQCQIDGDWERAGKIMATSAAGLVGAGAQLVVLATNLMHKSAGAIEDAIPVPFLHIADAVAQEAARLGARRIGLLGARPVLEDDFYAERLARHGIETVVPDAPTRARLDEIIFGELTVGNVRPESRAELLAAIEGLAGGGAEAVALACTELELAVTAEDSPMPLIATARTHARHAADLALAPTSGATNGTLVGTRRTGPAR</sequence>
<evidence type="ECO:0000313" key="3">
    <source>
        <dbReference type="EMBL" id="TWF81091.1"/>
    </source>
</evidence>
<gene>
    <name evidence="3" type="ORF">FHX44_117034</name>
</gene>
<dbReference type="PANTHER" id="PTHR21198:SF7">
    <property type="entry name" value="ASPARTATE-GLUTAMATE RACEMASE FAMILY"/>
    <property type="match status" value="1"/>
</dbReference>
<proteinExistence type="inferred from homology"/>
<dbReference type="InterPro" id="IPR004380">
    <property type="entry name" value="Asp_race"/>
</dbReference>
<dbReference type="GO" id="GO:0047661">
    <property type="term" value="F:amino-acid racemase activity"/>
    <property type="evidence" value="ECO:0007669"/>
    <property type="project" value="InterPro"/>
</dbReference>
<dbReference type="InterPro" id="IPR001920">
    <property type="entry name" value="Asp/Glu_race"/>
</dbReference>
<evidence type="ECO:0000256" key="2">
    <source>
        <dbReference type="ARBA" id="ARBA00023235"/>
    </source>
</evidence>
<name>A0A561T1W4_9PSEU</name>
<dbReference type="PANTHER" id="PTHR21198">
    <property type="entry name" value="GLUTAMATE RACEMASE"/>
    <property type="match status" value="1"/>
</dbReference>
<reference evidence="3 4" key="1">
    <citation type="submission" date="2019-06" db="EMBL/GenBank/DDBJ databases">
        <title>Sequencing the genomes of 1000 actinobacteria strains.</title>
        <authorList>
            <person name="Klenk H.-P."/>
        </authorList>
    </citation>
    <scope>NUCLEOTIDE SEQUENCE [LARGE SCALE GENOMIC DNA]</scope>
    <source>
        <strain evidence="3 4">DSM 45671</strain>
    </source>
</reference>
<protein>
    <submittedName>
        <fullName evidence="3">Aspartate racemase</fullName>
    </submittedName>
</protein>
<keyword evidence="2" id="KW-0413">Isomerase</keyword>
<keyword evidence="4" id="KW-1185">Reference proteome</keyword>
<accession>A0A561T1W4</accession>
<dbReference type="AlphaFoldDB" id="A0A561T1W4"/>
<evidence type="ECO:0000256" key="1">
    <source>
        <dbReference type="ARBA" id="ARBA00007847"/>
    </source>
</evidence>
<dbReference type="NCBIfam" id="TIGR00035">
    <property type="entry name" value="asp_race"/>
    <property type="match status" value="1"/>
</dbReference>
<dbReference type="OrthoDB" id="9803739at2"/>
<evidence type="ECO:0000313" key="4">
    <source>
        <dbReference type="Proteomes" id="UP000321261"/>
    </source>
</evidence>
<dbReference type="InterPro" id="IPR015942">
    <property type="entry name" value="Asp/Glu/hydantoin_racemase"/>
</dbReference>
<dbReference type="EMBL" id="VIWU01000001">
    <property type="protein sequence ID" value="TWF81091.1"/>
    <property type="molecule type" value="Genomic_DNA"/>
</dbReference>
<organism evidence="3 4">
    <name type="scientific">Pseudonocardia hierapolitana</name>
    <dbReference type="NCBI Taxonomy" id="1128676"/>
    <lineage>
        <taxon>Bacteria</taxon>
        <taxon>Bacillati</taxon>
        <taxon>Actinomycetota</taxon>
        <taxon>Actinomycetes</taxon>
        <taxon>Pseudonocardiales</taxon>
        <taxon>Pseudonocardiaceae</taxon>
        <taxon>Pseudonocardia</taxon>
    </lineage>
</organism>
<comment type="caution">
    <text evidence="3">The sequence shown here is derived from an EMBL/GenBank/DDBJ whole genome shotgun (WGS) entry which is preliminary data.</text>
</comment>
<dbReference type="SUPFAM" id="SSF53681">
    <property type="entry name" value="Aspartate/glutamate racemase"/>
    <property type="match status" value="2"/>
</dbReference>
<dbReference type="RefSeq" id="WP_147259660.1">
    <property type="nucleotide sequence ID" value="NZ_VIWU01000001.1"/>
</dbReference>